<organism evidence="2">
    <name type="scientific">Eutreptiella gymnastica</name>
    <dbReference type="NCBI Taxonomy" id="73025"/>
    <lineage>
        <taxon>Eukaryota</taxon>
        <taxon>Discoba</taxon>
        <taxon>Euglenozoa</taxon>
        <taxon>Euglenida</taxon>
        <taxon>Spirocuta</taxon>
        <taxon>Euglenophyceae</taxon>
        <taxon>Eutreptiales</taxon>
        <taxon>Eutreptiaceae</taxon>
        <taxon>Eutreptiella</taxon>
    </lineage>
</organism>
<reference evidence="2" key="1">
    <citation type="submission" date="2021-01" db="EMBL/GenBank/DDBJ databases">
        <authorList>
            <person name="Corre E."/>
            <person name="Pelletier E."/>
            <person name="Niang G."/>
            <person name="Scheremetjew M."/>
            <person name="Finn R."/>
            <person name="Kale V."/>
            <person name="Holt S."/>
            <person name="Cochrane G."/>
            <person name="Meng A."/>
            <person name="Brown T."/>
            <person name="Cohen L."/>
        </authorList>
    </citation>
    <scope>NUCLEOTIDE SEQUENCE</scope>
    <source>
        <strain evidence="2">NIES-381</strain>
    </source>
</reference>
<feature type="compositionally biased region" description="Low complexity" evidence="1">
    <location>
        <begin position="27"/>
        <end position="52"/>
    </location>
</feature>
<protein>
    <submittedName>
        <fullName evidence="2">Uncharacterized protein</fullName>
    </submittedName>
</protein>
<dbReference type="EMBL" id="HBGA01106016">
    <property type="protein sequence ID" value="CAD9028293.1"/>
    <property type="molecule type" value="Transcribed_RNA"/>
</dbReference>
<gene>
    <name evidence="2" type="ORF">EGYM00392_LOCUS39428</name>
</gene>
<feature type="region of interest" description="Disordered" evidence="1">
    <location>
        <begin position="1"/>
        <end position="108"/>
    </location>
</feature>
<name>A0A7S1J046_9EUGL</name>
<evidence type="ECO:0000256" key="1">
    <source>
        <dbReference type="SAM" id="MobiDB-lite"/>
    </source>
</evidence>
<feature type="compositionally biased region" description="Acidic residues" evidence="1">
    <location>
        <begin position="63"/>
        <end position="72"/>
    </location>
</feature>
<accession>A0A7S1J046</accession>
<dbReference type="AlphaFoldDB" id="A0A7S1J046"/>
<evidence type="ECO:0000313" key="2">
    <source>
        <dbReference type="EMBL" id="CAD9028293.1"/>
    </source>
</evidence>
<sequence>MTHNDDTPSKIELQKQLNFDSETDDCTTTTISTTTTSTSSSSTTSNSTSSGSQCRGLWSQDPTTEELDDQSSAEDKDVSSESSWEPTPIPSRKPTGEGPPIAAMSHKR</sequence>
<feature type="compositionally biased region" description="Basic and acidic residues" evidence="1">
    <location>
        <begin position="1"/>
        <end position="13"/>
    </location>
</feature>
<proteinExistence type="predicted"/>